<dbReference type="AlphaFoldDB" id="A0A4Z2J4I4"/>
<sequence length="110" mass="11884">MSDHIRIHQQCASSPTEPLMGLTDTPRHADYEKPSNRSQFGCRRGPTLFGKTKALWVGTQNTAVTSLSAVHSDGAETPGSAVHSLHHGEPPRGRQADTEKKTRPTASIIS</sequence>
<dbReference type="EMBL" id="SRLO01000027">
    <property type="protein sequence ID" value="TNN84393.1"/>
    <property type="molecule type" value="Genomic_DNA"/>
</dbReference>
<comment type="caution">
    <text evidence="2">The sequence shown here is derived from an EMBL/GenBank/DDBJ whole genome shotgun (WGS) entry which is preliminary data.</text>
</comment>
<reference evidence="2 3" key="1">
    <citation type="submission" date="2019-03" db="EMBL/GenBank/DDBJ databases">
        <title>First draft genome of Liparis tanakae, snailfish: a comprehensive survey of snailfish specific genes.</title>
        <authorList>
            <person name="Kim W."/>
            <person name="Song I."/>
            <person name="Jeong J.-H."/>
            <person name="Kim D."/>
            <person name="Kim S."/>
            <person name="Ryu S."/>
            <person name="Song J.Y."/>
            <person name="Lee S.K."/>
        </authorList>
    </citation>
    <scope>NUCLEOTIDE SEQUENCE [LARGE SCALE GENOMIC DNA]</scope>
    <source>
        <tissue evidence="2">Muscle</tissue>
    </source>
</reference>
<feature type="compositionally biased region" description="Basic and acidic residues" evidence="1">
    <location>
        <begin position="86"/>
        <end position="102"/>
    </location>
</feature>
<organism evidence="2 3">
    <name type="scientific">Liparis tanakae</name>
    <name type="common">Tanaka's snailfish</name>
    <dbReference type="NCBI Taxonomy" id="230148"/>
    <lineage>
        <taxon>Eukaryota</taxon>
        <taxon>Metazoa</taxon>
        <taxon>Chordata</taxon>
        <taxon>Craniata</taxon>
        <taxon>Vertebrata</taxon>
        <taxon>Euteleostomi</taxon>
        <taxon>Actinopterygii</taxon>
        <taxon>Neopterygii</taxon>
        <taxon>Teleostei</taxon>
        <taxon>Neoteleostei</taxon>
        <taxon>Acanthomorphata</taxon>
        <taxon>Eupercaria</taxon>
        <taxon>Perciformes</taxon>
        <taxon>Cottioidei</taxon>
        <taxon>Cottales</taxon>
        <taxon>Liparidae</taxon>
        <taxon>Liparis</taxon>
    </lineage>
</organism>
<evidence type="ECO:0000256" key="1">
    <source>
        <dbReference type="SAM" id="MobiDB-lite"/>
    </source>
</evidence>
<name>A0A4Z2J4I4_9TELE</name>
<evidence type="ECO:0000313" key="3">
    <source>
        <dbReference type="Proteomes" id="UP000314294"/>
    </source>
</evidence>
<accession>A0A4Z2J4I4</accession>
<evidence type="ECO:0000313" key="2">
    <source>
        <dbReference type="EMBL" id="TNN84393.1"/>
    </source>
</evidence>
<dbReference type="Proteomes" id="UP000314294">
    <property type="component" value="Unassembled WGS sequence"/>
</dbReference>
<feature type="compositionally biased region" description="Basic and acidic residues" evidence="1">
    <location>
        <begin position="25"/>
        <end position="35"/>
    </location>
</feature>
<feature type="region of interest" description="Disordered" evidence="1">
    <location>
        <begin position="71"/>
        <end position="110"/>
    </location>
</feature>
<protein>
    <submittedName>
        <fullName evidence="2">Uncharacterized protein</fullName>
    </submittedName>
</protein>
<gene>
    <name evidence="2" type="ORF">EYF80_005386</name>
</gene>
<proteinExistence type="predicted"/>
<keyword evidence="3" id="KW-1185">Reference proteome</keyword>
<feature type="region of interest" description="Disordered" evidence="1">
    <location>
        <begin position="1"/>
        <end position="44"/>
    </location>
</feature>